<gene>
    <name evidence="9" type="ORF">FYJ27_03330</name>
</gene>
<proteinExistence type="inferred from homology"/>
<keyword evidence="2" id="KW-0031">Aminopeptidase</keyword>
<sequence length="345" mass="39112">METDIEFILDNMKKYLSIPSPGGYTKEAILKVKKDFEKFGLSTKITNKGALIGTLEGENDHRHVMITAHIDTLGAMVKEIKDNGRIRYHRVGGSSWGSIEGENCYIITRKGKKIRGSIIPKIASTHTYGAEKGNEARNEDNMFVRIDEIVENKDDVLKLGINVGDFICMETRTEITDSGFVKSRYLDNKLAVAIVMEIIRYFKENNLKPKYTTHFYISNYEEIGHGISVIPERTEEIIAIDVGIVGEGQQSNEFSVSIVAKDRRSPYDFEFRNKLVEIAEKNNIRYEVDVYNFYSSDATHCVAQGRDINFACLGPGVDASHHYERTHILSIENTTNLLKSYMLSD</sequence>
<dbReference type="Gene3D" id="2.40.30.40">
    <property type="entry name" value="Peptidase M42, domain 2"/>
    <property type="match status" value="1"/>
</dbReference>
<dbReference type="AlphaFoldDB" id="A0A844FFL7"/>
<comment type="cofactor">
    <cofactor evidence="8">
        <name>a divalent metal cation</name>
        <dbReference type="ChEBI" id="CHEBI:60240"/>
    </cofactor>
    <text evidence="8">Binds 2 divalent metal cations per subunit.</text>
</comment>
<dbReference type="SUPFAM" id="SSF53187">
    <property type="entry name" value="Zn-dependent exopeptidases"/>
    <property type="match status" value="1"/>
</dbReference>
<keyword evidence="5" id="KW-0378">Hydrolase</keyword>
<comment type="caution">
    <text evidence="9">The sequence shown here is derived from an EMBL/GenBank/DDBJ whole genome shotgun (WGS) entry which is preliminary data.</text>
</comment>
<evidence type="ECO:0000256" key="4">
    <source>
        <dbReference type="ARBA" id="ARBA00022723"/>
    </source>
</evidence>
<feature type="binding site" evidence="8">
    <location>
        <position position="69"/>
    </location>
    <ligand>
        <name>Zn(2+)</name>
        <dbReference type="ChEBI" id="CHEBI:29105"/>
        <label>1</label>
    </ligand>
</feature>
<dbReference type="GO" id="GO:0006508">
    <property type="term" value="P:proteolysis"/>
    <property type="evidence" value="ECO:0007669"/>
    <property type="project" value="UniProtKB-KW"/>
</dbReference>
<evidence type="ECO:0000256" key="7">
    <source>
        <dbReference type="PIRSR" id="PIRSR001123-1"/>
    </source>
</evidence>
<accession>A0A844FFL7</accession>
<evidence type="ECO:0000256" key="2">
    <source>
        <dbReference type="ARBA" id="ARBA00022438"/>
    </source>
</evidence>
<feature type="binding site" evidence="8">
    <location>
        <position position="222"/>
    </location>
    <ligand>
        <name>Zn(2+)</name>
        <dbReference type="ChEBI" id="CHEBI:29105"/>
        <label>2</label>
    </ligand>
</feature>
<keyword evidence="4 8" id="KW-0479">Metal-binding</keyword>
<dbReference type="InterPro" id="IPR008007">
    <property type="entry name" value="Peptidase_M42"/>
</dbReference>
<dbReference type="CDD" id="cd05657">
    <property type="entry name" value="M42_glucanase_like"/>
    <property type="match status" value="1"/>
</dbReference>
<dbReference type="RefSeq" id="WP_154483127.1">
    <property type="nucleotide sequence ID" value="NZ_VULR01000003.1"/>
</dbReference>
<dbReference type="PIRSF" id="PIRSF001123">
    <property type="entry name" value="PepA_GA"/>
    <property type="match status" value="1"/>
</dbReference>
<evidence type="ECO:0000256" key="3">
    <source>
        <dbReference type="ARBA" id="ARBA00022670"/>
    </source>
</evidence>
<feature type="binding site" evidence="8">
    <location>
        <position position="187"/>
    </location>
    <ligand>
        <name>Zn(2+)</name>
        <dbReference type="ChEBI" id="CHEBI:29105"/>
        <label>1</label>
    </ligand>
</feature>
<dbReference type="SUPFAM" id="SSF101821">
    <property type="entry name" value="Aminopeptidase/glucanase lid domain"/>
    <property type="match status" value="1"/>
</dbReference>
<evidence type="ECO:0000256" key="1">
    <source>
        <dbReference type="ARBA" id="ARBA00006272"/>
    </source>
</evidence>
<feature type="binding site" evidence="8">
    <location>
        <position position="187"/>
    </location>
    <ligand>
        <name>Zn(2+)</name>
        <dbReference type="ChEBI" id="CHEBI:29105"/>
        <label>2</label>
    </ligand>
</feature>
<evidence type="ECO:0000313" key="10">
    <source>
        <dbReference type="Proteomes" id="UP000462760"/>
    </source>
</evidence>
<comment type="similarity">
    <text evidence="1 6">Belongs to the peptidase M42 family.</text>
</comment>
<dbReference type="InterPro" id="IPR051464">
    <property type="entry name" value="Peptidase_M42_aminopept"/>
</dbReference>
<dbReference type="GO" id="GO:0004177">
    <property type="term" value="F:aminopeptidase activity"/>
    <property type="evidence" value="ECO:0007669"/>
    <property type="project" value="UniProtKB-UniRule"/>
</dbReference>
<name>A0A844FFL7_9FIRM</name>
<evidence type="ECO:0000256" key="6">
    <source>
        <dbReference type="PIRNR" id="PIRNR001123"/>
    </source>
</evidence>
<evidence type="ECO:0000256" key="8">
    <source>
        <dbReference type="PIRSR" id="PIRSR001123-2"/>
    </source>
</evidence>
<organism evidence="9 10">
    <name type="scientific">Anaerosalibacter bizertensis</name>
    <dbReference type="NCBI Taxonomy" id="932217"/>
    <lineage>
        <taxon>Bacteria</taxon>
        <taxon>Bacillati</taxon>
        <taxon>Bacillota</taxon>
        <taxon>Tissierellia</taxon>
        <taxon>Tissierellales</taxon>
        <taxon>Sporanaerobacteraceae</taxon>
        <taxon>Anaerosalibacter</taxon>
    </lineage>
</organism>
<dbReference type="Pfam" id="PF05343">
    <property type="entry name" value="Peptidase_M42"/>
    <property type="match status" value="1"/>
</dbReference>
<feature type="active site" description="Proton acceptor" evidence="7">
    <location>
        <position position="221"/>
    </location>
</feature>
<dbReference type="PANTHER" id="PTHR32481">
    <property type="entry name" value="AMINOPEPTIDASE"/>
    <property type="match status" value="1"/>
</dbReference>
<reference evidence="9 10" key="1">
    <citation type="submission" date="2019-08" db="EMBL/GenBank/DDBJ databases">
        <title>In-depth cultivation of the pig gut microbiome towards novel bacterial diversity and tailored functional studies.</title>
        <authorList>
            <person name="Wylensek D."/>
            <person name="Hitch T.C.A."/>
            <person name="Clavel T."/>
        </authorList>
    </citation>
    <scope>NUCLEOTIDE SEQUENCE [LARGE SCALE GENOMIC DNA]</scope>
    <source>
        <strain evidence="9 10">Med78-601-WT-4W-RMD-3</strain>
    </source>
</reference>
<keyword evidence="3" id="KW-0645">Protease</keyword>
<evidence type="ECO:0000313" key="9">
    <source>
        <dbReference type="EMBL" id="MSS42765.1"/>
    </source>
</evidence>
<dbReference type="PANTHER" id="PTHR32481:SF7">
    <property type="entry name" value="AMINOPEPTIDASE YHFE-RELATED"/>
    <property type="match status" value="1"/>
</dbReference>
<protein>
    <submittedName>
        <fullName evidence="9">M42 family metallopeptidase</fullName>
    </submittedName>
</protein>
<dbReference type="InterPro" id="IPR023367">
    <property type="entry name" value="Peptidase_M42_dom2"/>
</dbReference>
<dbReference type="EMBL" id="VULR01000003">
    <property type="protein sequence ID" value="MSS42765.1"/>
    <property type="molecule type" value="Genomic_DNA"/>
</dbReference>
<feature type="binding site" evidence="8">
    <location>
        <position position="241"/>
    </location>
    <ligand>
        <name>Zn(2+)</name>
        <dbReference type="ChEBI" id="CHEBI:29105"/>
        <label>1</label>
    </ligand>
</feature>
<dbReference type="Gene3D" id="3.40.630.10">
    <property type="entry name" value="Zn peptidases"/>
    <property type="match status" value="1"/>
</dbReference>
<dbReference type="GO" id="GO:0046872">
    <property type="term" value="F:metal ion binding"/>
    <property type="evidence" value="ECO:0007669"/>
    <property type="project" value="UniProtKB-UniRule"/>
</dbReference>
<feature type="binding site" evidence="8">
    <location>
        <position position="321"/>
    </location>
    <ligand>
        <name>Zn(2+)</name>
        <dbReference type="ChEBI" id="CHEBI:29105"/>
        <label>2</label>
    </ligand>
</feature>
<evidence type="ECO:0000256" key="5">
    <source>
        <dbReference type="ARBA" id="ARBA00022801"/>
    </source>
</evidence>
<dbReference type="OrthoDB" id="361940at2"/>
<dbReference type="Proteomes" id="UP000462760">
    <property type="component" value="Unassembled WGS sequence"/>
</dbReference>